<reference evidence="1 2" key="1">
    <citation type="submission" date="2024-06" db="EMBL/GenBank/DDBJ databases">
        <authorList>
            <person name="Pan Q."/>
            <person name="Wen M."/>
            <person name="Jouanno E."/>
            <person name="Zahm M."/>
            <person name="Klopp C."/>
            <person name="Cabau C."/>
            <person name="Louis A."/>
            <person name="Berthelot C."/>
            <person name="Parey E."/>
            <person name="Roest Crollius H."/>
            <person name="Montfort J."/>
            <person name="Robinson-Rechavi M."/>
            <person name="Bouchez O."/>
            <person name="Lampietro C."/>
            <person name="Lopez Roques C."/>
            <person name="Donnadieu C."/>
            <person name="Postlethwait J."/>
            <person name="Bobe J."/>
            <person name="Verreycken H."/>
            <person name="Guiguen Y."/>
        </authorList>
    </citation>
    <scope>NUCLEOTIDE SEQUENCE [LARGE SCALE GENOMIC DNA]</scope>
    <source>
        <strain evidence="1">Up_M1</strain>
        <tissue evidence="1">Testis</tissue>
    </source>
</reference>
<evidence type="ECO:0000313" key="2">
    <source>
        <dbReference type="Proteomes" id="UP001557470"/>
    </source>
</evidence>
<dbReference type="InterPro" id="IPR026698">
    <property type="entry name" value="UPF_C3orf38"/>
</dbReference>
<sequence length="300" mass="33873">MFLKMPGLSPTERKGFQKMLNIMSKDDILSLCDTVTNKLIAVESLTEAVEAILSFTQDAEELLKRKKMHREIIFKYLAQEGVVMPPNSDKYQLVRRTVRFWSTGKAMENESPGIESSRPSVFSEVADSAVFDYMALARQFCHWFFQLFNSQNPSLGLPHQDWGPQHFWGDVCLRLFSTVDGQQTEEFHGSELTSMRLLALAKDERLMLSPNLEPNGLKALSSPHGLVLVAVAGTIHRDSICLGIYEQVFGLVRSPLDQNSWKIKFVNLKIRGQDALREAEELASPTLTCSSTDLQLLCTR</sequence>
<dbReference type="PANTHER" id="PTHR21084:SF1">
    <property type="entry name" value="DENSE INCISORS"/>
    <property type="match status" value="1"/>
</dbReference>
<keyword evidence="2" id="KW-1185">Reference proteome</keyword>
<gene>
    <name evidence="1" type="ORF">UPYG_G00307980</name>
</gene>
<evidence type="ECO:0000313" key="1">
    <source>
        <dbReference type="EMBL" id="KAL0963559.1"/>
    </source>
</evidence>
<protein>
    <submittedName>
        <fullName evidence="1">Uncharacterized protein</fullName>
    </submittedName>
</protein>
<dbReference type="PANTHER" id="PTHR21084">
    <property type="entry name" value="DENSE INCISORS"/>
    <property type="match status" value="1"/>
</dbReference>
<organism evidence="1 2">
    <name type="scientific">Umbra pygmaea</name>
    <name type="common">Eastern mudminnow</name>
    <dbReference type="NCBI Taxonomy" id="75934"/>
    <lineage>
        <taxon>Eukaryota</taxon>
        <taxon>Metazoa</taxon>
        <taxon>Chordata</taxon>
        <taxon>Craniata</taxon>
        <taxon>Vertebrata</taxon>
        <taxon>Euteleostomi</taxon>
        <taxon>Actinopterygii</taxon>
        <taxon>Neopterygii</taxon>
        <taxon>Teleostei</taxon>
        <taxon>Protacanthopterygii</taxon>
        <taxon>Esociformes</taxon>
        <taxon>Umbridae</taxon>
        <taxon>Umbra</taxon>
    </lineage>
</organism>
<comment type="caution">
    <text evidence="1">The sequence shown here is derived from an EMBL/GenBank/DDBJ whole genome shotgun (WGS) entry which is preliminary data.</text>
</comment>
<dbReference type="Proteomes" id="UP001557470">
    <property type="component" value="Unassembled WGS sequence"/>
</dbReference>
<dbReference type="Pfam" id="PF15008">
    <property type="entry name" value="DUF4518"/>
    <property type="match status" value="1"/>
</dbReference>
<dbReference type="AlphaFoldDB" id="A0ABD0VZ22"/>
<name>A0ABD0VZ22_UMBPY</name>
<accession>A0ABD0VZ22</accession>
<proteinExistence type="predicted"/>
<dbReference type="EMBL" id="JAGEUA010000010">
    <property type="protein sequence ID" value="KAL0963559.1"/>
    <property type="molecule type" value="Genomic_DNA"/>
</dbReference>